<sequence>MREEEQCNDDHPEGGVVSSKESMVKPRSHACPVVVATPGVTGRKRQTGLHTEDQMTTVAPCASADDDKVNPGDDIHIYKPAGPKRLKKSPQHRPPSSDSSLSPVPGPSPGGFSALEDPHAQRVIANIRERQRTQSLNEAFASLRKIIPTLPSDKLSKIQTLKLASRYIDFLYQVLQNDEMDSKLAGCNYLAHERLSYAFSVWRMEGAWSTMSAGH</sequence>
<keyword evidence="1" id="KW-0217">Developmental protein</keyword>
<dbReference type="Ensembl" id="ENSATET00000080916.1">
    <property type="protein sequence ID" value="ENSATEP00000075307.1"/>
    <property type="gene ID" value="ENSATEG00000031149.1"/>
</dbReference>
<dbReference type="RefSeq" id="XP_026222658.1">
    <property type="nucleotide sequence ID" value="XM_026366873.2"/>
</dbReference>
<feature type="compositionally biased region" description="Basic and acidic residues" evidence="7">
    <location>
        <begin position="1"/>
        <end position="13"/>
    </location>
</feature>
<dbReference type="GeneTree" id="ENSGT00940000163428"/>
<dbReference type="RefSeq" id="XP_026222655.1">
    <property type="nucleotide sequence ID" value="XM_026366870.2"/>
</dbReference>
<evidence type="ECO:0000256" key="5">
    <source>
        <dbReference type="ARBA" id="ARBA00023163"/>
    </source>
</evidence>
<keyword evidence="5" id="KW-0804">Transcription</keyword>
<keyword evidence="3" id="KW-0805">Transcription regulation</keyword>
<dbReference type="RefSeq" id="XP_026222656.1">
    <property type="nucleotide sequence ID" value="XM_026366871.2"/>
</dbReference>
<accession>A0AAQ6INH4</accession>
<dbReference type="InterPro" id="IPR047093">
    <property type="entry name" value="TWIST1_bHLH"/>
</dbReference>
<dbReference type="InterPro" id="IPR050283">
    <property type="entry name" value="E-box_TF_Regulators"/>
</dbReference>
<dbReference type="Proteomes" id="UP000265040">
    <property type="component" value="Chromosome 7"/>
</dbReference>
<feature type="domain" description="BHLH" evidence="8">
    <location>
        <begin position="120"/>
        <end position="171"/>
    </location>
</feature>
<dbReference type="InterPro" id="IPR011598">
    <property type="entry name" value="bHLH_dom"/>
</dbReference>
<evidence type="ECO:0000313" key="9">
    <source>
        <dbReference type="Ensembl" id="ENSATEP00000075307.1"/>
    </source>
</evidence>
<keyword evidence="2" id="KW-0221">Differentiation</keyword>
<feature type="region of interest" description="Disordered" evidence="7">
    <location>
        <begin position="1"/>
        <end position="115"/>
    </location>
</feature>
<name>A0AAQ6INH4_ANATE</name>
<organism evidence="9 10">
    <name type="scientific">Anabas testudineus</name>
    <name type="common">Climbing perch</name>
    <name type="synonym">Anthias testudineus</name>
    <dbReference type="NCBI Taxonomy" id="64144"/>
    <lineage>
        <taxon>Eukaryota</taxon>
        <taxon>Metazoa</taxon>
        <taxon>Chordata</taxon>
        <taxon>Craniata</taxon>
        <taxon>Vertebrata</taxon>
        <taxon>Euteleostomi</taxon>
        <taxon>Actinopterygii</taxon>
        <taxon>Neopterygii</taxon>
        <taxon>Teleostei</taxon>
        <taxon>Neoteleostei</taxon>
        <taxon>Acanthomorphata</taxon>
        <taxon>Anabantaria</taxon>
        <taxon>Anabantiformes</taxon>
        <taxon>Anabantoidei</taxon>
        <taxon>Anabantidae</taxon>
        <taxon>Anabas</taxon>
    </lineage>
</organism>
<evidence type="ECO:0000259" key="8">
    <source>
        <dbReference type="PROSITE" id="PS50888"/>
    </source>
</evidence>
<protein>
    <recommendedName>
        <fullName evidence="8">BHLH domain-containing protein</fullName>
    </recommendedName>
</protein>
<dbReference type="RefSeq" id="XP_026222657.1">
    <property type="nucleotide sequence ID" value="XM_026366872.2"/>
</dbReference>
<feature type="compositionally biased region" description="Basic and acidic residues" evidence="7">
    <location>
        <begin position="65"/>
        <end position="77"/>
    </location>
</feature>
<dbReference type="SMART" id="SM00353">
    <property type="entry name" value="HLH"/>
    <property type="match status" value="1"/>
</dbReference>
<evidence type="ECO:0000313" key="10">
    <source>
        <dbReference type="Proteomes" id="UP000265040"/>
    </source>
</evidence>
<dbReference type="Gene3D" id="4.10.280.10">
    <property type="entry name" value="Helix-loop-helix DNA-binding domain"/>
    <property type="match status" value="1"/>
</dbReference>
<dbReference type="GeneID" id="113166737"/>
<evidence type="ECO:0000256" key="7">
    <source>
        <dbReference type="SAM" id="MobiDB-lite"/>
    </source>
</evidence>
<dbReference type="GO" id="GO:0046983">
    <property type="term" value="F:protein dimerization activity"/>
    <property type="evidence" value="ECO:0007669"/>
    <property type="project" value="InterPro"/>
</dbReference>
<proteinExistence type="predicted"/>
<keyword evidence="10" id="KW-1185">Reference proteome</keyword>
<dbReference type="FunFam" id="4.10.280.10:FF:000030">
    <property type="entry name" value="Twist transcription factor"/>
    <property type="match status" value="1"/>
</dbReference>
<dbReference type="Pfam" id="PF00010">
    <property type="entry name" value="HLH"/>
    <property type="match status" value="1"/>
</dbReference>
<reference evidence="9 10" key="1">
    <citation type="submission" date="2021-04" db="EMBL/GenBank/DDBJ databases">
        <authorList>
            <consortium name="Wellcome Sanger Institute Data Sharing"/>
        </authorList>
    </citation>
    <scope>NUCLEOTIDE SEQUENCE [LARGE SCALE GENOMIC DNA]</scope>
</reference>
<dbReference type="GO" id="GO:0000977">
    <property type="term" value="F:RNA polymerase II transcription regulatory region sequence-specific DNA binding"/>
    <property type="evidence" value="ECO:0007669"/>
    <property type="project" value="TreeGrafter"/>
</dbReference>
<dbReference type="CDD" id="cd11412">
    <property type="entry name" value="bHLH_TS_TWIST1"/>
    <property type="match status" value="1"/>
</dbReference>
<keyword evidence="6" id="KW-0539">Nucleus</keyword>
<reference evidence="9" key="3">
    <citation type="submission" date="2025-09" db="UniProtKB">
        <authorList>
            <consortium name="Ensembl"/>
        </authorList>
    </citation>
    <scope>IDENTIFICATION</scope>
</reference>
<dbReference type="InterPro" id="IPR036638">
    <property type="entry name" value="HLH_DNA-bd_sf"/>
</dbReference>
<evidence type="ECO:0000256" key="3">
    <source>
        <dbReference type="ARBA" id="ARBA00023015"/>
    </source>
</evidence>
<dbReference type="PANTHER" id="PTHR23349">
    <property type="entry name" value="BASIC HELIX-LOOP-HELIX TRANSCRIPTION FACTOR, TWIST"/>
    <property type="match status" value="1"/>
</dbReference>
<dbReference type="AlphaFoldDB" id="A0AAQ6INH4"/>
<reference evidence="9" key="2">
    <citation type="submission" date="2025-08" db="UniProtKB">
        <authorList>
            <consortium name="Ensembl"/>
        </authorList>
    </citation>
    <scope>IDENTIFICATION</scope>
</reference>
<evidence type="ECO:0000256" key="6">
    <source>
        <dbReference type="ARBA" id="ARBA00023242"/>
    </source>
</evidence>
<dbReference type="GO" id="GO:0030154">
    <property type="term" value="P:cell differentiation"/>
    <property type="evidence" value="ECO:0007669"/>
    <property type="project" value="UniProtKB-KW"/>
</dbReference>
<dbReference type="PROSITE" id="PS50888">
    <property type="entry name" value="BHLH"/>
    <property type="match status" value="1"/>
</dbReference>
<keyword evidence="4" id="KW-0238">DNA-binding</keyword>
<dbReference type="PANTHER" id="PTHR23349:SF66">
    <property type="entry name" value="TWIST HOMLOG 3"/>
    <property type="match status" value="1"/>
</dbReference>
<evidence type="ECO:0000256" key="2">
    <source>
        <dbReference type="ARBA" id="ARBA00022782"/>
    </source>
</evidence>
<feature type="compositionally biased region" description="Low complexity" evidence="7">
    <location>
        <begin position="94"/>
        <end position="103"/>
    </location>
</feature>
<evidence type="ECO:0000256" key="1">
    <source>
        <dbReference type="ARBA" id="ARBA00022473"/>
    </source>
</evidence>
<dbReference type="SUPFAM" id="SSF47459">
    <property type="entry name" value="HLH, helix-loop-helix DNA-binding domain"/>
    <property type="match status" value="1"/>
</dbReference>
<evidence type="ECO:0000256" key="4">
    <source>
        <dbReference type="ARBA" id="ARBA00023125"/>
    </source>
</evidence>
<dbReference type="GO" id="GO:0000981">
    <property type="term" value="F:DNA-binding transcription factor activity, RNA polymerase II-specific"/>
    <property type="evidence" value="ECO:0007669"/>
    <property type="project" value="InterPro"/>
</dbReference>
<feature type="compositionally biased region" description="Basic residues" evidence="7">
    <location>
        <begin position="82"/>
        <end position="91"/>
    </location>
</feature>